<dbReference type="OrthoDB" id="4606at10239"/>
<gene>
    <name evidence="1" type="primary">2</name>
    <name evidence="1" type="ORF">Acj61p155</name>
</gene>
<name>E5E4D6_9CAUD</name>
<dbReference type="EMBL" id="GU911519">
    <property type="protein sequence ID" value="ADG36120.1"/>
    <property type="molecule type" value="Genomic_DNA"/>
</dbReference>
<reference evidence="1 2" key="1">
    <citation type="journal article" date="2010" name="Virol. J.">
        <title>Genomes of the T4-related bacteriophages as windows on microbial genome evolution.</title>
        <authorList>
            <person name="Petrov V.M."/>
            <person name="Ratnayaka S."/>
            <person name="Nolan J.M."/>
            <person name="Miller E.S."/>
            <person name="Karam J.D."/>
        </authorList>
    </citation>
    <scope>NUCLEOTIDE SEQUENCE [LARGE SCALE GENOMIC DNA]</scope>
</reference>
<dbReference type="GeneID" id="9926046"/>
<protein>
    <submittedName>
        <fullName evidence="1">Gp2 DNA end protector protein</fullName>
    </submittedName>
</protein>
<dbReference type="Proteomes" id="UP000008730">
    <property type="component" value="Segment"/>
</dbReference>
<evidence type="ECO:0000313" key="1">
    <source>
        <dbReference type="EMBL" id="ADG36120.1"/>
    </source>
</evidence>
<evidence type="ECO:0000313" key="2">
    <source>
        <dbReference type="Proteomes" id="UP000008730"/>
    </source>
</evidence>
<organism evidence="1 2">
    <name type="scientific">Acinetobacter phage Acj61</name>
    <dbReference type="NCBI Taxonomy" id="760732"/>
    <lineage>
        <taxon>Viruses</taxon>
        <taxon>Duplodnaviria</taxon>
        <taxon>Heunggongvirae</taxon>
        <taxon>Uroviricota</taxon>
        <taxon>Caudoviricetes</taxon>
        <taxon>Pantevenvirales</taxon>
        <taxon>Straboviridae</taxon>
        <taxon>Twarogvirinae</taxon>
        <taxon>Lasallevirus</taxon>
        <taxon>Lasallevirus Acj61</taxon>
        <taxon>Acinetobacter virus Acj61</taxon>
    </lineage>
</organism>
<accession>E5E4D6</accession>
<dbReference type="KEGG" id="vg:9926046"/>
<sequence>MSIFQIDESTQIQKSNLPKMTKDELQWVNIGVEWYKAKAKGVSGKAFAEEKGLNYSTFSRSMTRFKLKIALAVKAEALAKKPDNKLTREDRAVIMINSFRQSLRARVADKGAAQNNKSAKWFADTLRKGVKGHKVSRPTPGKVYAYQYDAKHKDTLPYWDKYPLIVFLGFYKSSKSNTLLMHGLNLHYIPPKARQQFLEDLLKQYANTKTITNSTKLNIDWSKVKGFQGADQMIKAYLPAHIKGPIIEIKPSDWANVVLMPLQQFLSNGKKFSANKVWK</sequence>
<keyword evidence="2" id="KW-1185">Reference proteome</keyword>
<dbReference type="RefSeq" id="YP_004009772.1">
    <property type="nucleotide sequence ID" value="NC_014661.1"/>
</dbReference>
<proteinExistence type="predicted"/>